<feature type="domain" description="SWIM-type" evidence="2">
    <location>
        <begin position="113"/>
        <end position="155"/>
    </location>
</feature>
<dbReference type="GO" id="GO:0000724">
    <property type="term" value="P:double-strand break repair via homologous recombination"/>
    <property type="evidence" value="ECO:0007669"/>
    <property type="project" value="TreeGrafter"/>
</dbReference>
<dbReference type="PROSITE" id="PS50966">
    <property type="entry name" value="ZF_SWIM"/>
    <property type="match status" value="1"/>
</dbReference>
<accession>G0UXA2</accession>
<dbReference type="PANTHER" id="PTHR28498:SF1">
    <property type="entry name" value="ZINC FINGER SWIM DOMAIN-CONTAINING PROTEIN 7"/>
    <property type="match status" value="1"/>
</dbReference>
<sequence length="184" mass="20631">MSSLPVSAHDLPSILTELSLNEYAAHIASERQRGATVDGEEGTSPTTLEAVLAPLYMLYGKVFNSAVGIALHNAEPIVRYIVDNNSGDSNMRSREHFLNTNGEEAHTSGRCLYVVGAHRILSVFYCPCRAYNYFGIRRQEIWMCKHLLALQIALLLEKRGLSSDCIREKKVSVEKFQEMIQELL</sequence>
<evidence type="ECO:0000259" key="2">
    <source>
        <dbReference type="PROSITE" id="PS50966"/>
    </source>
</evidence>
<protein>
    <recommendedName>
        <fullName evidence="2">SWIM-type domain-containing protein</fullName>
    </recommendedName>
</protein>
<dbReference type="PANTHER" id="PTHR28498">
    <property type="entry name" value="ZINC FINGER SWIM DOMAIN-CONTAINING PROTEIN 7"/>
    <property type="match status" value="1"/>
</dbReference>
<dbReference type="AlphaFoldDB" id="G0UXA2"/>
<name>G0UXA2_TRYCI</name>
<reference evidence="3" key="1">
    <citation type="journal article" date="2012" name="Proc. Natl. Acad. Sci. U.S.A.">
        <title>Antigenic diversity is generated by distinct evolutionary mechanisms in African trypanosome species.</title>
        <authorList>
            <person name="Jackson A.P."/>
            <person name="Berry A."/>
            <person name="Aslett M."/>
            <person name="Allison H.C."/>
            <person name="Burton P."/>
            <person name="Vavrova-Anderson J."/>
            <person name="Brown R."/>
            <person name="Browne H."/>
            <person name="Corton N."/>
            <person name="Hauser H."/>
            <person name="Gamble J."/>
            <person name="Gilderthorp R."/>
            <person name="Marcello L."/>
            <person name="McQuillan J."/>
            <person name="Otto T.D."/>
            <person name="Quail M.A."/>
            <person name="Sanders M.J."/>
            <person name="van Tonder A."/>
            <person name="Ginger M.L."/>
            <person name="Field M.C."/>
            <person name="Barry J.D."/>
            <person name="Hertz-Fowler C."/>
            <person name="Berriman M."/>
        </authorList>
    </citation>
    <scope>NUCLEOTIDE SEQUENCE</scope>
    <source>
        <strain evidence="3">IL3000</strain>
    </source>
</reference>
<dbReference type="InterPro" id="IPR007527">
    <property type="entry name" value="Znf_SWIM"/>
</dbReference>
<proteinExistence type="predicted"/>
<dbReference type="GO" id="GO:0008270">
    <property type="term" value="F:zinc ion binding"/>
    <property type="evidence" value="ECO:0007669"/>
    <property type="project" value="UniProtKB-KW"/>
</dbReference>
<dbReference type="GO" id="GO:0097196">
    <property type="term" value="C:Shu complex"/>
    <property type="evidence" value="ECO:0007669"/>
    <property type="project" value="TreeGrafter"/>
</dbReference>
<organism evidence="3">
    <name type="scientific">Trypanosoma congolense (strain IL3000)</name>
    <dbReference type="NCBI Taxonomy" id="1068625"/>
    <lineage>
        <taxon>Eukaryota</taxon>
        <taxon>Discoba</taxon>
        <taxon>Euglenozoa</taxon>
        <taxon>Kinetoplastea</taxon>
        <taxon>Metakinetoplastina</taxon>
        <taxon>Trypanosomatida</taxon>
        <taxon>Trypanosomatidae</taxon>
        <taxon>Trypanosoma</taxon>
        <taxon>Nannomonas</taxon>
    </lineage>
</organism>
<keyword evidence="1" id="KW-0479">Metal-binding</keyword>
<keyword evidence="1" id="KW-0863">Zinc-finger</keyword>
<gene>
    <name evidence="3" type="ORF">TCIL3000_10_7940</name>
</gene>
<dbReference type="EMBL" id="HE575323">
    <property type="protein sequence ID" value="CCC94019.1"/>
    <property type="molecule type" value="Genomic_DNA"/>
</dbReference>
<keyword evidence="1" id="KW-0862">Zinc</keyword>
<evidence type="ECO:0000256" key="1">
    <source>
        <dbReference type="PROSITE-ProRule" id="PRU00325"/>
    </source>
</evidence>
<evidence type="ECO:0000313" key="3">
    <source>
        <dbReference type="EMBL" id="CCC94019.1"/>
    </source>
</evidence>
<dbReference type="VEuPathDB" id="TriTrypDB:TcIL3000_10_7940"/>